<name>F9WCJ7_TRYCI</name>
<evidence type="ECO:0000313" key="13">
    <source>
        <dbReference type="Proteomes" id="UP000000702"/>
    </source>
</evidence>
<dbReference type="GO" id="GO:0048284">
    <property type="term" value="P:organelle fusion"/>
    <property type="evidence" value="ECO:0007669"/>
    <property type="project" value="TreeGrafter"/>
</dbReference>
<dbReference type="InterPro" id="IPR015943">
    <property type="entry name" value="WD40/YVTN_repeat-like_dom_sf"/>
</dbReference>
<dbReference type="PROSITE" id="PS50089">
    <property type="entry name" value="ZF_RING_2"/>
    <property type="match status" value="1"/>
</dbReference>
<dbReference type="PANTHER" id="PTHR23323:SF24">
    <property type="entry name" value="VACUOLAR PROTEIN SORTING-ASSOCIATED PROTEIN 11 HOMOLOG"/>
    <property type="match status" value="1"/>
</dbReference>
<dbReference type="Pfam" id="PF23341">
    <property type="entry name" value="PEP5_VPS11_N"/>
    <property type="match status" value="1"/>
</dbReference>
<dbReference type="GO" id="GO:0008270">
    <property type="term" value="F:zinc ion binding"/>
    <property type="evidence" value="ECO:0007669"/>
    <property type="project" value="UniProtKB-KW"/>
</dbReference>
<dbReference type="Gene3D" id="2.130.10.10">
    <property type="entry name" value="YVTN repeat-like/Quinoprotein amine dehydrogenase"/>
    <property type="match status" value="1"/>
</dbReference>
<reference evidence="12 13" key="2">
    <citation type="journal article" date="2012" name="Proc. Natl. Acad. Sci. U.S.A.">
        <title>Antigenic diversity is generated by distinct evolutionary mechanisms in African trypanosome species.</title>
        <authorList>
            <person name="Jackson A.P."/>
            <person name="Berry A."/>
            <person name="Aslett M."/>
            <person name="Allison H.C."/>
            <person name="Burton P."/>
            <person name="Vavrova-Anderson J."/>
            <person name="Brown R."/>
            <person name="Browne H."/>
            <person name="Corton N."/>
            <person name="Hauser H."/>
            <person name="Gamble J."/>
            <person name="Gilderthorp R."/>
            <person name="Marcello L."/>
            <person name="McQuillan J."/>
            <person name="Otto T.D."/>
            <person name="Quail M.A."/>
            <person name="Sanders M.J."/>
            <person name="van Tonder A."/>
            <person name="Ginger M.L."/>
            <person name="Field M.C."/>
            <person name="Barry J.D."/>
            <person name="Hertz-Fowler C."/>
            <person name="Berriman M."/>
        </authorList>
    </citation>
    <scope>NUCLEOTIDE SEQUENCE [LARGE SCALE GENOMIC DNA]</scope>
    <source>
        <strain evidence="12 13">IL3000</strain>
    </source>
</reference>
<evidence type="ECO:0000256" key="2">
    <source>
        <dbReference type="ARBA" id="ARBA00022448"/>
    </source>
</evidence>
<dbReference type="EMBL" id="CAEQ01001731">
    <property type="protein sequence ID" value="CCD14991.1"/>
    <property type="molecule type" value="Genomic_DNA"/>
</dbReference>
<dbReference type="SUPFAM" id="SSF50978">
    <property type="entry name" value="WD40 repeat-like"/>
    <property type="match status" value="1"/>
</dbReference>
<evidence type="ECO:0000256" key="4">
    <source>
        <dbReference type="ARBA" id="ARBA00022771"/>
    </source>
</evidence>
<keyword evidence="2" id="KW-0813">Transport</keyword>
<keyword evidence="7" id="KW-0472">Membrane</keyword>
<evidence type="ECO:0000256" key="3">
    <source>
        <dbReference type="ARBA" id="ARBA00022723"/>
    </source>
</evidence>
<evidence type="ECO:0000256" key="5">
    <source>
        <dbReference type="ARBA" id="ARBA00022833"/>
    </source>
</evidence>
<evidence type="ECO:0000256" key="7">
    <source>
        <dbReference type="ARBA" id="ARBA00023136"/>
    </source>
</evidence>
<feature type="domain" description="RING-type" evidence="11">
    <location>
        <begin position="977"/>
        <end position="1012"/>
    </location>
</feature>
<dbReference type="GO" id="GO:0030897">
    <property type="term" value="C:HOPS complex"/>
    <property type="evidence" value="ECO:0007669"/>
    <property type="project" value="TreeGrafter"/>
</dbReference>
<dbReference type="InterPro" id="IPR057308">
    <property type="entry name" value="CHCR_PEP5_VPS11"/>
</dbReference>
<keyword evidence="5" id="KW-0862">Zinc</keyword>
<evidence type="ECO:0000256" key="9">
    <source>
        <dbReference type="PROSITE-ProRule" id="PRU00175"/>
    </source>
</evidence>
<dbReference type="GO" id="GO:0006886">
    <property type="term" value="P:intracellular protein transport"/>
    <property type="evidence" value="ECO:0007669"/>
    <property type="project" value="UniProtKB-UniRule"/>
</dbReference>
<dbReference type="InterPro" id="IPR000547">
    <property type="entry name" value="Clathrin_H-chain/VPS_repeat"/>
</dbReference>
<keyword evidence="4 9" id="KW-0863">Zinc-finger</keyword>
<comment type="similarity">
    <text evidence="1">Belongs to the VPS11 family.</text>
</comment>
<dbReference type="InterPro" id="IPR057307">
    <property type="entry name" value="PEP5_VPS11_N"/>
</dbReference>
<dbReference type="SUPFAM" id="SSF48371">
    <property type="entry name" value="ARM repeat"/>
    <property type="match status" value="1"/>
</dbReference>
<evidence type="ECO:0000256" key="6">
    <source>
        <dbReference type="ARBA" id="ARBA00022927"/>
    </source>
</evidence>
<dbReference type="OMA" id="PPCQEHR"/>
<comment type="caution">
    <text evidence="12">The sequence shown here is derived from an EMBL/GenBank/DDBJ whole genome shotgun (WGS) entry which is preliminary data.</text>
</comment>
<dbReference type="GO" id="GO:0030674">
    <property type="term" value="F:protein-macromolecule adaptor activity"/>
    <property type="evidence" value="ECO:0007669"/>
    <property type="project" value="TreeGrafter"/>
</dbReference>
<evidence type="ECO:0000259" key="11">
    <source>
        <dbReference type="PROSITE" id="PS50089"/>
    </source>
</evidence>
<feature type="repeat" description="CHCR" evidence="10">
    <location>
        <begin position="505"/>
        <end position="656"/>
    </location>
</feature>
<dbReference type="InterPro" id="IPR036322">
    <property type="entry name" value="WD40_repeat_dom_sf"/>
</dbReference>
<organism evidence="12 13">
    <name type="scientific">Trypanosoma congolense (strain IL3000)</name>
    <dbReference type="NCBI Taxonomy" id="1068625"/>
    <lineage>
        <taxon>Eukaryota</taxon>
        <taxon>Discoba</taxon>
        <taxon>Euglenozoa</taxon>
        <taxon>Kinetoplastea</taxon>
        <taxon>Metakinetoplastina</taxon>
        <taxon>Trypanosomatida</taxon>
        <taxon>Trypanosomatidae</taxon>
        <taxon>Trypanosoma</taxon>
        <taxon>Nannomonas</taxon>
    </lineage>
</organism>
<comment type="subcellular location">
    <subcellularLocation>
        <location evidence="8">Endomembrane system</location>
        <topology evidence="8">Peripheral membrane protein</topology>
        <orientation evidence="8">Cytoplasmic side</orientation>
    </subcellularLocation>
</comment>
<keyword evidence="6" id="KW-0653">Protein transport</keyword>
<dbReference type="Pfam" id="PF23356">
    <property type="entry name" value="TPR_PEP5_VPS11"/>
    <property type="match status" value="1"/>
</dbReference>
<evidence type="ECO:0000256" key="8">
    <source>
        <dbReference type="ARBA" id="ARBA00029433"/>
    </source>
</evidence>
<protein>
    <submittedName>
        <fullName evidence="12">WGS project CAEQ00000000 data, annotated contig 2240</fullName>
    </submittedName>
</protein>
<accession>F9WCJ7</accession>
<dbReference type="GO" id="GO:0007032">
    <property type="term" value="P:endosome organization"/>
    <property type="evidence" value="ECO:0007669"/>
    <property type="project" value="TreeGrafter"/>
</dbReference>
<dbReference type="Proteomes" id="UP000000702">
    <property type="component" value="Unassembled WGS sequence"/>
</dbReference>
<dbReference type="PROSITE" id="PS50236">
    <property type="entry name" value="CHCR"/>
    <property type="match status" value="1"/>
</dbReference>
<dbReference type="GO" id="GO:0007033">
    <property type="term" value="P:vacuole organization"/>
    <property type="evidence" value="ECO:0007669"/>
    <property type="project" value="TreeGrafter"/>
</dbReference>
<reference evidence="13" key="1">
    <citation type="submission" date="2011-07" db="EMBL/GenBank/DDBJ databases">
        <title>Divergent evolution of antigenic variation in African trypanosomes.</title>
        <authorList>
            <person name="Jackson A.P."/>
            <person name="Berry A."/>
            <person name="Allison H.C."/>
            <person name="Burton P."/>
            <person name="Anderson J."/>
            <person name="Aslett M."/>
            <person name="Brown R."/>
            <person name="Corton N."/>
            <person name="Harris D."/>
            <person name="Hauser H."/>
            <person name="Gamble J."/>
            <person name="Gilderthorp R."/>
            <person name="McQuillan J."/>
            <person name="Quail M.A."/>
            <person name="Sanders M."/>
            <person name="Van Tonder A."/>
            <person name="Ginger M.L."/>
            <person name="Donelson J.E."/>
            <person name="Field M.C."/>
            <person name="Barry J.D."/>
            <person name="Berriman M."/>
            <person name="Hertz-Fowler C."/>
        </authorList>
    </citation>
    <scope>NUCLEOTIDE SEQUENCE [LARGE SCALE GENOMIC DNA]</scope>
    <source>
        <strain evidence="13">IL3000</strain>
    </source>
</reference>
<dbReference type="InterPro" id="IPR001841">
    <property type="entry name" value="Znf_RING"/>
</dbReference>
<gene>
    <name evidence="12" type="ORF">TCIL3000_0_55580</name>
</gene>
<evidence type="ECO:0000256" key="1">
    <source>
        <dbReference type="ARBA" id="ARBA00007070"/>
    </source>
</evidence>
<evidence type="ECO:0000313" key="12">
    <source>
        <dbReference type="EMBL" id="CCD14991.1"/>
    </source>
</evidence>
<proteinExistence type="inferred from homology"/>
<keyword evidence="3" id="KW-0479">Metal-binding</keyword>
<dbReference type="AlphaFoldDB" id="F9WCJ7"/>
<dbReference type="InterPro" id="IPR016024">
    <property type="entry name" value="ARM-type_fold"/>
</dbReference>
<keyword evidence="13" id="KW-1185">Reference proteome</keyword>
<sequence>MSAVWRSFKFFNAELLKSPLCHMELTCCCSGQDLVFAGDSDGMVRVVDRSKSNEGVKYEFRAYRGPVLCMKYVRSRNVLVTIGDDDNEQDVCIVRVWSFAPLVTAGVLPNPPPCNEHRLFSARYPPPKERVPLGAGLNLELTAPSSSKIPESAAECSSAVSVSTFVVSFDVSDDLRCAAVALVGGEIVLIHDDLERRRAVNVQRLHSSVSKGLIAFVGFTPHIFASQATPGKKKHQPLLSLSSSTVKDGDVVSRAMYTVFSDCVTVWHVSAVESKEYRCEPTLGATPGCCCMTAEGQLIVASAASDQMAVYGNEAVGSHRQPQQPSPQFDWSQFGAVHVVEVPGRKQLVVAHRSYVLVLAQCEAWSEKLTLQCYDLYNRLRCLSRSQEGYCTNVAWVVAGASDILIFCREPPRRKETSGSAADGGNGSKPPVSYQVVRLEEIALQERLQQLFQKECYEIAQCIACRSQTAEDEGRPKNKQLLEIKKHYGDYLVSKRDYAGAVKQYVDAIGHVEPSYVIRVFVDAQQVVPLTQYLEELHSTRHNRPAHRSHTTLLLCCYVHLHDGAKLSDFIHRNDVHLDPRTAIDVCTDAGYYEAALYLAEKYAQPHDYVTMQLDYLHNPTRALEFVQTLCLDDAEEILREQQGKRIISALPQRGTEVFIKLCVRWCGPARRLSDGSQPSKEPGLKHPNRSDAKQFLHVFADFPVCLLHFLRSVVESGVLDGEDPGKEVVLYNTLLELYITRELKHDIREGAVASDPAEMFAVEPYEQRRQQALAFLAEFSGRYDAYHALLLAQQHNFEEGVFLLLRRQRHSTELLQYHAKGLEDSVPSMIRQAVKDRLIDFCLSSASDGETGGDAATGAEGDSKGGKSARELWMSLLSMLACGSESDSGDIGRVLSHIAAQDALSPLSVLTTLSSSNADLQLHTFRDYVLGMMQREEARRESIECRTDARLKELQDLHDELDTMQTEAIILQAYNCSHCGAALDLPAVYFACHHSFHRRCLSDVTKCNLCSGAIARARDINQWQQPQRRVKGDFFQYLNSVKYEEGFEMVVEQFGSGIFGPREDPYSPSGVAASAVALACDDSVYDESGELLKPEAVERW</sequence>
<dbReference type="VEuPathDB" id="TriTrypDB:TcIL3000_0_55580"/>
<dbReference type="GO" id="GO:0005768">
    <property type="term" value="C:endosome"/>
    <property type="evidence" value="ECO:0007669"/>
    <property type="project" value="TreeGrafter"/>
</dbReference>
<dbReference type="GO" id="GO:0006904">
    <property type="term" value="P:vesicle docking involved in exocytosis"/>
    <property type="evidence" value="ECO:0007669"/>
    <property type="project" value="TreeGrafter"/>
</dbReference>
<dbReference type="PANTHER" id="PTHR23323">
    <property type="entry name" value="VACUOLAR PROTEIN SORTING-ASSOCIATED PROTEIN"/>
    <property type="match status" value="1"/>
</dbReference>
<evidence type="ECO:0000256" key="10">
    <source>
        <dbReference type="PROSITE-ProRule" id="PRU01006"/>
    </source>
</evidence>